<dbReference type="GO" id="GO:0016491">
    <property type="term" value="F:oxidoreductase activity"/>
    <property type="evidence" value="ECO:0007669"/>
    <property type="project" value="InterPro"/>
</dbReference>
<dbReference type="Gene3D" id="2.40.30.10">
    <property type="entry name" value="Translation factors"/>
    <property type="match status" value="1"/>
</dbReference>
<comment type="caution">
    <text evidence="4">The sequence shown here is derived from an EMBL/GenBank/DDBJ whole genome shotgun (WGS) entry which is preliminary data.</text>
</comment>
<evidence type="ECO:0000256" key="1">
    <source>
        <dbReference type="ARBA" id="ARBA00035644"/>
    </source>
</evidence>
<gene>
    <name evidence="4" type="primary">mxcB</name>
    <name evidence="4" type="ORF">SSA02_04910</name>
</gene>
<dbReference type="Gene3D" id="3.40.50.80">
    <property type="entry name" value="Nucleotide-binding domain of ferredoxin-NADP reductase (FNR) module"/>
    <property type="match status" value="1"/>
</dbReference>
<dbReference type="InterPro" id="IPR017938">
    <property type="entry name" value="Riboflavin_synthase-like_b-brl"/>
</dbReference>
<keyword evidence="5" id="KW-1185">Reference proteome</keyword>
<dbReference type="EMBL" id="BJVC01000001">
    <property type="protein sequence ID" value="GEL01328.1"/>
    <property type="molecule type" value="Genomic_DNA"/>
</dbReference>
<dbReference type="InterPro" id="IPR039374">
    <property type="entry name" value="SIP_fam"/>
</dbReference>
<dbReference type="InterPro" id="IPR017927">
    <property type="entry name" value="FAD-bd_FR_type"/>
</dbReference>
<comment type="similarity">
    <text evidence="1">Belongs to the SIP oxidoreductase family.</text>
</comment>
<dbReference type="CDD" id="cd06193">
    <property type="entry name" value="siderophore_interacting"/>
    <property type="match status" value="1"/>
</dbReference>
<dbReference type="PANTHER" id="PTHR30157:SF0">
    <property type="entry name" value="NADPH-DEPENDENT FERRIC-CHELATE REDUCTASE"/>
    <property type="match status" value="1"/>
</dbReference>
<dbReference type="InterPro" id="IPR007037">
    <property type="entry name" value="SIP_rossman_dom"/>
</dbReference>
<organism evidence="4 5">
    <name type="scientific">Swaminathania salitolerans</name>
    <dbReference type="NCBI Taxonomy" id="182838"/>
    <lineage>
        <taxon>Bacteria</taxon>
        <taxon>Pseudomonadati</taxon>
        <taxon>Pseudomonadota</taxon>
        <taxon>Alphaproteobacteria</taxon>
        <taxon>Acetobacterales</taxon>
        <taxon>Acetobacteraceae</taxon>
        <taxon>Swaminathania</taxon>
    </lineage>
</organism>
<name>A0A511BTN2_9PROT</name>
<feature type="domain" description="FAD-binding FR-type" evidence="3">
    <location>
        <begin position="1"/>
        <end position="130"/>
    </location>
</feature>
<dbReference type="Pfam" id="PF08021">
    <property type="entry name" value="FAD_binding_9"/>
    <property type="match status" value="1"/>
</dbReference>
<feature type="compositionally biased region" description="Basic and acidic residues" evidence="2">
    <location>
        <begin position="59"/>
        <end position="72"/>
    </location>
</feature>
<evidence type="ECO:0000313" key="5">
    <source>
        <dbReference type="Proteomes" id="UP000321405"/>
    </source>
</evidence>
<protein>
    <submittedName>
        <fullName evidence="4">Siderophore-interacting protein</fullName>
    </submittedName>
</protein>
<dbReference type="PROSITE" id="PS51384">
    <property type="entry name" value="FAD_FR"/>
    <property type="match status" value="1"/>
</dbReference>
<dbReference type="Pfam" id="PF04954">
    <property type="entry name" value="SIP"/>
    <property type="match status" value="1"/>
</dbReference>
<evidence type="ECO:0000313" key="4">
    <source>
        <dbReference type="EMBL" id="GEL01328.1"/>
    </source>
</evidence>
<dbReference type="Proteomes" id="UP000321405">
    <property type="component" value="Unassembled WGS sequence"/>
</dbReference>
<dbReference type="InterPro" id="IPR039261">
    <property type="entry name" value="FNR_nucleotide-bd"/>
</dbReference>
<sequence>MRRIVVSQIVPLSTRMRRIVFTGADLHDFVAPGADDHVRLFFPSPGQAGPVLPRLVPRGKPDGHAPDGHEPDGEPVVARDYTPRRFDPASGELTIDFVLHDSGPAACWARHAVSGLWLGMGGPAASYLPPPICTAHLLIGDDTALPAIARMVEGYPVDHAITVLLATEETPKTYPLRRHGALTVHRYAPSKDGADLIAAIEALTLPPLSELHVWIAGEIDIVRHLRSHLIQKKAVPRDRIRAAGYWRAGKTGGGSHMEIGAALAPDA</sequence>
<dbReference type="SUPFAM" id="SSF63380">
    <property type="entry name" value="Riboflavin synthase domain-like"/>
    <property type="match status" value="1"/>
</dbReference>
<dbReference type="PANTHER" id="PTHR30157">
    <property type="entry name" value="FERRIC REDUCTASE, NADPH-DEPENDENT"/>
    <property type="match status" value="1"/>
</dbReference>
<reference evidence="4 5" key="1">
    <citation type="submission" date="2019-07" db="EMBL/GenBank/DDBJ databases">
        <title>Whole genome shotgun sequence of Swaminathania salitolerans NBRC 104436.</title>
        <authorList>
            <person name="Hosoyama A."/>
            <person name="Uohara A."/>
            <person name="Ohji S."/>
            <person name="Ichikawa N."/>
        </authorList>
    </citation>
    <scope>NUCLEOTIDE SEQUENCE [LARGE SCALE GENOMIC DNA]</scope>
    <source>
        <strain evidence="4 5">NBRC 104436</strain>
    </source>
</reference>
<accession>A0A511BTN2</accession>
<evidence type="ECO:0000259" key="3">
    <source>
        <dbReference type="PROSITE" id="PS51384"/>
    </source>
</evidence>
<dbReference type="AlphaFoldDB" id="A0A511BTN2"/>
<feature type="region of interest" description="Disordered" evidence="2">
    <location>
        <begin position="51"/>
        <end position="78"/>
    </location>
</feature>
<evidence type="ECO:0000256" key="2">
    <source>
        <dbReference type="SAM" id="MobiDB-lite"/>
    </source>
</evidence>
<dbReference type="InterPro" id="IPR013113">
    <property type="entry name" value="SIP_FAD-bd"/>
</dbReference>
<proteinExistence type="inferred from homology"/>